<name>A0AAV7Q702_PLEWA</name>
<accession>A0AAV7Q702</accession>
<organism evidence="1 2">
    <name type="scientific">Pleurodeles waltl</name>
    <name type="common">Iberian ribbed newt</name>
    <dbReference type="NCBI Taxonomy" id="8319"/>
    <lineage>
        <taxon>Eukaryota</taxon>
        <taxon>Metazoa</taxon>
        <taxon>Chordata</taxon>
        <taxon>Craniata</taxon>
        <taxon>Vertebrata</taxon>
        <taxon>Euteleostomi</taxon>
        <taxon>Amphibia</taxon>
        <taxon>Batrachia</taxon>
        <taxon>Caudata</taxon>
        <taxon>Salamandroidea</taxon>
        <taxon>Salamandridae</taxon>
        <taxon>Pleurodelinae</taxon>
        <taxon>Pleurodeles</taxon>
    </lineage>
</organism>
<evidence type="ECO:0000313" key="2">
    <source>
        <dbReference type="Proteomes" id="UP001066276"/>
    </source>
</evidence>
<dbReference type="EMBL" id="JANPWB010000010">
    <property type="protein sequence ID" value="KAJ1133835.1"/>
    <property type="molecule type" value="Genomic_DNA"/>
</dbReference>
<dbReference type="AlphaFoldDB" id="A0AAV7Q702"/>
<sequence length="96" mass="10610">MQALVRCGLQRAGFQEDRRAYILLRDAPMDFVRRRYQGVAETREHLLLRVFPEWGVAGGTMGGVHVAGAALCVCFLGGGPISKEEEFGLWALARCT</sequence>
<dbReference type="Proteomes" id="UP001066276">
    <property type="component" value="Chromosome 6"/>
</dbReference>
<gene>
    <name evidence="1" type="ORF">NDU88_000309</name>
</gene>
<proteinExistence type="predicted"/>
<protein>
    <submittedName>
        <fullName evidence="1">Uncharacterized protein</fullName>
    </submittedName>
</protein>
<comment type="caution">
    <text evidence="1">The sequence shown here is derived from an EMBL/GenBank/DDBJ whole genome shotgun (WGS) entry which is preliminary data.</text>
</comment>
<evidence type="ECO:0000313" key="1">
    <source>
        <dbReference type="EMBL" id="KAJ1133835.1"/>
    </source>
</evidence>
<keyword evidence="2" id="KW-1185">Reference proteome</keyword>
<reference evidence="1" key="1">
    <citation type="journal article" date="2022" name="bioRxiv">
        <title>Sequencing and chromosome-scale assembly of the giantPleurodeles waltlgenome.</title>
        <authorList>
            <person name="Brown T."/>
            <person name="Elewa A."/>
            <person name="Iarovenko S."/>
            <person name="Subramanian E."/>
            <person name="Araus A.J."/>
            <person name="Petzold A."/>
            <person name="Susuki M."/>
            <person name="Suzuki K.-i.T."/>
            <person name="Hayashi T."/>
            <person name="Toyoda A."/>
            <person name="Oliveira C."/>
            <person name="Osipova E."/>
            <person name="Leigh N.D."/>
            <person name="Simon A."/>
            <person name="Yun M.H."/>
        </authorList>
    </citation>
    <scope>NUCLEOTIDE SEQUENCE</scope>
    <source>
        <strain evidence="1">20211129_DDA</strain>
        <tissue evidence="1">Liver</tissue>
    </source>
</reference>